<dbReference type="FunFam" id="1.10.510.10:FF:000947">
    <property type="entry name" value="serine/threonine-protein kinase OSR1"/>
    <property type="match status" value="1"/>
</dbReference>
<protein>
    <recommendedName>
        <fullName evidence="3">Protein kinase domain-containing protein</fullName>
    </recommendedName>
</protein>
<gene>
    <name evidence="4" type="ORF">g.31065</name>
</gene>
<dbReference type="PROSITE" id="PS50007">
    <property type="entry name" value="PIPLC_X_DOMAIN"/>
    <property type="match status" value="1"/>
</dbReference>
<feature type="domain" description="Protein kinase" evidence="3">
    <location>
        <begin position="109"/>
        <end position="374"/>
    </location>
</feature>
<dbReference type="Pfam" id="PF00069">
    <property type="entry name" value="Pkinase"/>
    <property type="match status" value="1"/>
</dbReference>
<dbReference type="Gene3D" id="3.30.200.20">
    <property type="entry name" value="Phosphorylase Kinase, domain 1"/>
    <property type="match status" value="1"/>
</dbReference>
<dbReference type="EMBL" id="GDKF01006352">
    <property type="protein sequence ID" value="JAT72270.1"/>
    <property type="molecule type" value="Transcribed_RNA"/>
</dbReference>
<feature type="region of interest" description="Disordered" evidence="2">
    <location>
        <begin position="444"/>
        <end position="516"/>
    </location>
</feature>
<name>A0A1D1ZZA3_AUXPR</name>
<feature type="region of interest" description="Disordered" evidence="2">
    <location>
        <begin position="1"/>
        <end position="86"/>
    </location>
</feature>
<dbReference type="InterPro" id="IPR008271">
    <property type="entry name" value="Ser/Thr_kinase_AS"/>
</dbReference>
<feature type="compositionally biased region" description="Low complexity" evidence="2">
    <location>
        <begin position="485"/>
        <end position="496"/>
    </location>
</feature>
<proteinExistence type="inferred from homology"/>
<comment type="similarity">
    <text evidence="1">Belongs to the protein kinase superfamily. STE Ser/Thr protein kinase family. STE20 subfamily.</text>
</comment>
<feature type="compositionally biased region" description="Polar residues" evidence="2">
    <location>
        <begin position="1"/>
        <end position="10"/>
    </location>
</feature>
<dbReference type="PROSITE" id="PS00108">
    <property type="entry name" value="PROTEIN_KINASE_ST"/>
    <property type="match status" value="1"/>
</dbReference>
<dbReference type="InterPro" id="IPR000719">
    <property type="entry name" value="Prot_kinase_dom"/>
</dbReference>
<dbReference type="InterPro" id="IPR047173">
    <property type="entry name" value="STRAD_A/B-like"/>
</dbReference>
<dbReference type="GO" id="GO:0043539">
    <property type="term" value="F:protein serine/threonine kinase activator activity"/>
    <property type="evidence" value="ECO:0007669"/>
    <property type="project" value="InterPro"/>
</dbReference>
<evidence type="ECO:0000259" key="3">
    <source>
        <dbReference type="PROSITE" id="PS50011"/>
    </source>
</evidence>
<dbReference type="AlphaFoldDB" id="A0A1D1ZZA3"/>
<dbReference type="GO" id="GO:0005524">
    <property type="term" value="F:ATP binding"/>
    <property type="evidence" value="ECO:0007669"/>
    <property type="project" value="InterPro"/>
</dbReference>
<dbReference type="PANTHER" id="PTHR48014:SF21">
    <property type="entry name" value="SERINE_THREONINE-PROTEIN KINASE FRAY2"/>
    <property type="match status" value="1"/>
</dbReference>
<dbReference type="PROSITE" id="PS50011">
    <property type="entry name" value="PROTEIN_KINASE_DOM"/>
    <property type="match status" value="1"/>
</dbReference>
<evidence type="ECO:0000256" key="2">
    <source>
        <dbReference type="SAM" id="MobiDB-lite"/>
    </source>
</evidence>
<organism evidence="4">
    <name type="scientific">Auxenochlorella protothecoides</name>
    <name type="common">Green microalga</name>
    <name type="synonym">Chlorella protothecoides</name>
    <dbReference type="NCBI Taxonomy" id="3075"/>
    <lineage>
        <taxon>Eukaryota</taxon>
        <taxon>Viridiplantae</taxon>
        <taxon>Chlorophyta</taxon>
        <taxon>core chlorophytes</taxon>
        <taxon>Trebouxiophyceae</taxon>
        <taxon>Chlorellales</taxon>
        <taxon>Chlorellaceae</taxon>
        <taxon>Auxenochlorella</taxon>
    </lineage>
</organism>
<evidence type="ECO:0000313" key="4">
    <source>
        <dbReference type="EMBL" id="JAT72270.1"/>
    </source>
</evidence>
<feature type="region of interest" description="Disordered" evidence="2">
    <location>
        <begin position="402"/>
        <end position="422"/>
    </location>
</feature>
<accession>A0A1D1ZZA3</accession>
<dbReference type="Gene3D" id="1.10.510.10">
    <property type="entry name" value="Transferase(Phosphotransferase) domain 1"/>
    <property type="match status" value="1"/>
</dbReference>
<feature type="compositionally biased region" description="Basic and acidic residues" evidence="2">
    <location>
        <begin position="407"/>
        <end position="422"/>
    </location>
</feature>
<dbReference type="SMART" id="SM00220">
    <property type="entry name" value="S_TKc"/>
    <property type="match status" value="1"/>
</dbReference>
<dbReference type="PANTHER" id="PTHR48014">
    <property type="entry name" value="SERINE/THREONINE-PROTEIN KINASE FRAY2"/>
    <property type="match status" value="1"/>
</dbReference>
<dbReference type="InterPro" id="IPR011009">
    <property type="entry name" value="Kinase-like_dom_sf"/>
</dbReference>
<reference evidence="4" key="1">
    <citation type="submission" date="2015-08" db="EMBL/GenBank/DDBJ databases">
        <authorList>
            <person name="Babu N.S."/>
            <person name="Beckwith C.J."/>
            <person name="Beseler K.G."/>
            <person name="Brison A."/>
            <person name="Carone J.V."/>
            <person name="Caskin T.P."/>
            <person name="Diamond M."/>
            <person name="Durham M.E."/>
            <person name="Foxe J.M."/>
            <person name="Go M."/>
            <person name="Henderson B.A."/>
            <person name="Jones I.B."/>
            <person name="McGettigan J.A."/>
            <person name="Micheletti S.J."/>
            <person name="Nasrallah M.E."/>
            <person name="Ortiz D."/>
            <person name="Piller C.R."/>
            <person name="Privatt S.R."/>
            <person name="Schneider S.L."/>
            <person name="Sharp S."/>
            <person name="Smith T.C."/>
            <person name="Stanton J.D."/>
            <person name="Ullery H.E."/>
            <person name="Wilson R.J."/>
            <person name="Serrano M.G."/>
            <person name="Buck G."/>
            <person name="Lee V."/>
            <person name="Wang Y."/>
            <person name="Carvalho R."/>
            <person name="Voegtly L."/>
            <person name="Shi R."/>
            <person name="Duckworth R."/>
            <person name="Johnson A."/>
            <person name="Loviza R."/>
            <person name="Walstead R."/>
            <person name="Shah Z."/>
            <person name="Kiflezghi M."/>
            <person name="Wade K."/>
            <person name="Ball S.L."/>
            <person name="Bradley K.W."/>
            <person name="Asai D.J."/>
            <person name="Bowman C.A."/>
            <person name="Russell D.A."/>
            <person name="Pope W.H."/>
            <person name="Jacobs-Sera D."/>
            <person name="Hendrix R.W."/>
            <person name="Hatfull G.F."/>
        </authorList>
    </citation>
    <scope>NUCLEOTIDE SEQUENCE</scope>
</reference>
<feature type="region of interest" description="Disordered" evidence="2">
    <location>
        <begin position="704"/>
        <end position="726"/>
    </location>
</feature>
<dbReference type="GO" id="GO:0004672">
    <property type="term" value="F:protein kinase activity"/>
    <property type="evidence" value="ECO:0007669"/>
    <property type="project" value="InterPro"/>
</dbReference>
<feature type="compositionally biased region" description="Polar residues" evidence="2">
    <location>
        <begin position="710"/>
        <end position="726"/>
    </location>
</feature>
<dbReference type="SUPFAM" id="SSF56112">
    <property type="entry name" value="Protein kinase-like (PK-like)"/>
    <property type="match status" value="1"/>
</dbReference>
<evidence type="ECO:0000256" key="1">
    <source>
        <dbReference type="ARBA" id="ARBA00008874"/>
    </source>
</evidence>
<sequence length="726" mass="80041">MQSLPLSSPIQGPPPLHHRRDWTPRTPPPDRCRTLVCKVPRHRPREPSQTQLPGSWRWESEGGSPVAWKPDCPMDPHHPHTQSSFSARQHSNILTPYIRKDYPTTADAYDLLEEAGRGVSATVWRAYCKVTKDHVAVKLLDLENMNCSLDEIVREAQTMRSLNHPNLLPLLASFVHKDNLWMVMPYVSGGSVQNIMRFAYSDGLEEGVIATIMRDVLRGLDYLHSHGIIHRDVKAGNILLTSSGQVLLADFGVAATLERGGSWGNRVVARSTFVGTPCWMAPEVMEQSHGYDARADVWSFGITLLECAHGHAPFARLPPMKVLLMTIQNPPPTLDSEPTKKTYTKAMRELVGKCLVKDPAKRPTAAALLEHKFFKSAHDADYLVRRLLAGLPSVPERVQLMRQGHGQKPDAQDREIQASQEEYRRGVSSWNFDVAALKAAAAEARSAEERLPPISETSEVGELARQMSAAQVSEALDRGKAPIESHVSGSSSGLGSPPHPAAGTSGARTPDRSRRTLSKGASLMKEQGRFKVYEGDEAPPFATPPDGGRQNGAQYLDDFARARGTPGDAAASTEAQELEKAKRKGRFRYVEEDFEARARTPGLAHKSASVAASLGEMRSMSSVSPTGPPVGILTPHLQHLLESLTLQQETLREMVAGVSDAERGRMGALNSFISERQTMARAPREYVERLRQEVLELREENARLRERLRQGSSEGPSRNTTSESQG</sequence>